<dbReference type="RefSeq" id="WP_262575028.1">
    <property type="nucleotide sequence ID" value="NZ_JAOQKJ010000008.1"/>
</dbReference>
<evidence type="ECO:0000256" key="1">
    <source>
        <dbReference type="SAM" id="Phobius"/>
    </source>
</evidence>
<dbReference type="Proteomes" id="UP001652432">
    <property type="component" value="Unassembled WGS sequence"/>
</dbReference>
<organism evidence="2 3">
    <name type="scientific">Suilimivivens aceti</name>
    <dbReference type="NCBI Taxonomy" id="2981774"/>
    <lineage>
        <taxon>Bacteria</taxon>
        <taxon>Bacillati</taxon>
        <taxon>Bacillota</taxon>
        <taxon>Clostridia</taxon>
        <taxon>Lachnospirales</taxon>
        <taxon>Lachnospiraceae</taxon>
        <taxon>Suilimivivens</taxon>
    </lineage>
</organism>
<keyword evidence="1" id="KW-0812">Transmembrane</keyword>
<keyword evidence="1" id="KW-1133">Transmembrane helix</keyword>
<proteinExistence type="predicted"/>
<dbReference type="EMBL" id="JAOQKJ010000008">
    <property type="protein sequence ID" value="MCU6744910.1"/>
    <property type="molecule type" value="Genomic_DNA"/>
</dbReference>
<evidence type="ECO:0000313" key="3">
    <source>
        <dbReference type="Proteomes" id="UP001652432"/>
    </source>
</evidence>
<keyword evidence="3" id="KW-1185">Reference proteome</keyword>
<sequence length="133" mass="15298">MKNYPTDEELNAFLEKLEQQELYAPEHLKEEIMKKIFPPELPKTEEKKTVPFAVYVLKVAAGMAAALTLLIVNPFRDGSDISRAGVLQEEDRPRITREDLNDPEYRAKKPETLFDRLNNGVREAKEKILANDL</sequence>
<comment type="caution">
    <text evidence="2">The sequence shown here is derived from an EMBL/GenBank/DDBJ whole genome shotgun (WGS) entry which is preliminary data.</text>
</comment>
<accession>A0ABT2T3R6</accession>
<keyword evidence="1" id="KW-0472">Membrane</keyword>
<feature type="transmembrane region" description="Helical" evidence="1">
    <location>
        <begin position="52"/>
        <end position="72"/>
    </location>
</feature>
<reference evidence="2 3" key="1">
    <citation type="journal article" date="2021" name="ISME Commun">
        <title>Automated analysis of genomic sequences facilitates high-throughput and comprehensive description of bacteria.</title>
        <authorList>
            <person name="Hitch T.C.A."/>
        </authorList>
    </citation>
    <scope>NUCLEOTIDE SEQUENCE [LARGE SCALE GENOMIC DNA]</scope>
    <source>
        <strain evidence="2 3">Sanger_18</strain>
    </source>
</reference>
<gene>
    <name evidence="2" type="ORF">OCV77_10435</name>
</gene>
<protein>
    <submittedName>
        <fullName evidence="2">Uncharacterized protein</fullName>
    </submittedName>
</protein>
<name>A0ABT2T3R6_9FIRM</name>
<evidence type="ECO:0000313" key="2">
    <source>
        <dbReference type="EMBL" id="MCU6744910.1"/>
    </source>
</evidence>